<evidence type="ECO:0000313" key="10">
    <source>
        <dbReference type="EMBL" id="STO22152.1"/>
    </source>
</evidence>
<feature type="transmembrane region" description="Helical" evidence="8">
    <location>
        <begin position="391"/>
        <end position="408"/>
    </location>
</feature>
<dbReference type="PRINTS" id="PR00758">
    <property type="entry name" value="ARSENICPUMP"/>
</dbReference>
<evidence type="ECO:0000256" key="2">
    <source>
        <dbReference type="ARBA" id="ARBA00009843"/>
    </source>
</evidence>
<dbReference type="STRING" id="1094715.GCA_000236165_02081"/>
<evidence type="ECO:0000256" key="1">
    <source>
        <dbReference type="ARBA" id="ARBA00004651"/>
    </source>
</evidence>
<evidence type="ECO:0000256" key="5">
    <source>
        <dbReference type="ARBA" id="ARBA00022692"/>
    </source>
</evidence>
<dbReference type="CDD" id="cd01117">
    <property type="entry name" value="YbiR_permease"/>
    <property type="match status" value="1"/>
</dbReference>
<protein>
    <submittedName>
        <fullName evidence="10">Inner membrane protein YbiR</fullName>
    </submittedName>
</protein>
<keyword evidence="4" id="KW-1003">Cell membrane</keyword>
<dbReference type="GeneID" id="93293008"/>
<dbReference type="PANTHER" id="PTHR43302">
    <property type="entry name" value="TRANSPORTER ARSB-RELATED"/>
    <property type="match status" value="1"/>
</dbReference>
<keyword evidence="5 8" id="KW-0812">Transmembrane</keyword>
<evidence type="ECO:0000256" key="7">
    <source>
        <dbReference type="ARBA" id="ARBA00023136"/>
    </source>
</evidence>
<dbReference type="Proteomes" id="UP000254554">
    <property type="component" value="Unassembled WGS sequence"/>
</dbReference>
<feature type="domain" description="Citrate transporter-like" evidence="9">
    <location>
        <begin position="16"/>
        <end position="353"/>
    </location>
</feature>
<dbReference type="GO" id="GO:0005886">
    <property type="term" value="C:plasma membrane"/>
    <property type="evidence" value="ECO:0007669"/>
    <property type="project" value="UniProtKB-SubCell"/>
</dbReference>
<feature type="transmembrane region" description="Helical" evidence="8">
    <location>
        <begin position="311"/>
        <end position="335"/>
    </location>
</feature>
<accession>A0A377GBH0</accession>
<reference evidence="10 11" key="1">
    <citation type="submission" date="2018-06" db="EMBL/GenBank/DDBJ databases">
        <authorList>
            <consortium name="Pathogen Informatics"/>
            <person name="Doyle S."/>
        </authorList>
    </citation>
    <scope>NUCLEOTIDE SEQUENCE [LARGE SCALE GENOMIC DNA]</scope>
    <source>
        <strain evidence="10 11">NCTC11370</strain>
    </source>
</reference>
<evidence type="ECO:0000256" key="4">
    <source>
        <dbReference type="ARBA" id="ARBA00022475"/>
    </source>
</evidence>
<comment type="subcellular location">
    <subcellularLocation>
        <location evidence="1">Cell membrane</location>
        <topology evidence="1">Multi-pass membrane protein</topology>
    </subcellularLocation>
</comment>
<feature type="transmembrane region" description="Helical" evidence="8">
    <location>
        <begin position="244"/>
        <end position="262"/>
    </location>
</feature>
<evidence type="ECO:0000313" key="11">
    <source>
        <dbReference type="Proteomes" id="UP000254554"/>
    </source>
</evidence>
<keyword evidence="3" id="KW-0813">Transport</keyword>
<keyword evidence="11" id="KW-1185">Reference proteome</keyword>
<feature type="transmembrane region" description="Helical" evidence="8">
    <location>
        <begin position="135"/>
        <end position="153"/>
    </location>
</feature>
<dbReference type="EMBL" id="UGGT01000001">
    <property type="protein sequence ID" value="STO22152.1"/>
    <property type="molecule type" value="Genomic_DNA"/>
</dbReference>
<dbReference type="RefSeq" id="WP_010654262.1">
    <property type="nucleotide sequence ID" value="NZ_UGGT01000001.1"/>
</dbReference>
<dbReference type="Pfam" id="PF03600">
    <property type="entry name" value="CitMHS"/>
    <property type="match status" value="1"/>
</dbReference>
<comment type="similarity">
    <text evidence="2">Belongs to the CitM (TC 2.A.11) transporter family.</text>
</comment>
<keyword evidence="7 8" id="KW-0472">Membrane</keyword>
<evidence type="ECO:0000256" key="8">
    <source>
        <dbReference type="SAM" id="Phobius"/>
    </source>
</evidence>
<feature type="transmembrane region" description="Helical" evidence="8">
    <location>
        <begin position="347"/>
        <end position="371"/>
    </location>
</feature>
<feature type="transmembrane region" description="Helical" evidence="8">
    <location>
        <begin position="97"/>
        <end position="123"/>
    </location>
</feature>
<dbReference type="AlphaFoldDB" id="A0A377GBH0"/>
<dbReference type="InterPro" id="IPR000802">
    <property type="entry name" value="Arsenical_pump_ArsB"/>
</dbReference>
<keyword evidence="6 8" id="KW-1133">Transmembrane helix</keyword>
<organism evidence="10 11">
    <name type="scientific">Fluoribacter dumoffii</name>
    <dbReference type="NCBI Taxonomy" id="463"/>
    <lineage>
        <taxon>Bacteria</taxon>
        <taxon>Pseudomonadati</taxon>
        <taxon>Pseudomonadota</taxon>
        <taxon>Gammaproteobacteria</taxon>
        <taxon>Legionellales</taxon>
        <taxon>Legionellaceae</taxon>
        <taxon>Fluoribacter</taxon>
    </lineage>
</organism>
<feature type="transmembrane region" description="Helical" evidence="8">
    <location>
        <begin position="173"/>
        <end position="193"/>
    </location>
</feature>
<feature type="transmembrane region" description="Helical" evidence="8">
    <location>
        <begin position="274"/>
        <end position="291"/>
    </location>
</feature>
<dbReference type="GO" id="GO:0015105">
    <property type="term" value="F:arsenite transmembrane transporter activity"/>
    <property type="evidence" value="ECO:0007669"/>
    <property type="project" value="InterPro"/>
</dbReference>
<dbReference type="InterPro" id="IPR004680">
    <property type="entry name" value="Cit_transptr-like_dom"/>
</dbReference>
<proteinExistence type="inferred from homology"/>
<sequence length="409" mass="45191">MPIAVIILFIVLVAIALRRLIKMIIPIWAIMAIGALASVVFQQISPFHALTAIEPEVMFYLSGVFLICQATEESGYLERITDGIFFHATTGKHALLIIIFVLGFSAALLMNDTIAIVGTPIILQLCKSQKHMVKPLLFALACSITIGSVVSPIGNPQNLLIAVNGGLSFLNFINPLIIPTLINLIIAYFYLYLIYRHHLNKPIEKPNAGAINHYPTVMLVRISLLIMLFLVAAKITTDMMHTSLRINFSYIALIAALPVLLSNQRWTLLKKLDWGTLIFFASTFILTQSVWDSGFFQETITHFHLTVTQIPVILVISIILSQFISNVPLVALYLPLLINHHAMDPQYLALAAGSTIAGNFSILGAASNVIIIQNMEKRGVKGFGFLEFIKIGAPLALMNVLIYTCFLYS</sequence>
<dbReference type="OrthoDB" id="9809303at2"/>
<feature type="transmembrane region" description="Helical" evidence="8">
    <location>
        <begin position="214"/>
        <end position="232"/>
    </location>
</feature>
<gene>
    <name evidence="10" type="primary">ybiR</name>
    <name evidence="10" type="ORF">NCTC11370_02237</name>
</gene>
<evidence type="ECO:0000259" key="9">
    <source>
        <dbReference type="Pfam" id="PF03600"/>
    </source>
</evidence>
<name>A0A377GBH0_9GAMM</name>
<evidence type="ECO:0000256" key="3">
    <source>
        <dbReference type="ARBA" id="ARBA00022448"/>
    </source>
</evidence>
<evidence type="ECO:0000256" key="6">
    <source>
        <dbReference type="ARBA" id="ARBA00022989"/>
    </source>
</evidence>
<dbReference type="PANTHER" id="PTHR43302:SF5">
    <property type="entry name" value="TRANSPORTER ARSB-RELATED"/>
    <property type="match status" value="1"/>
</dbReference>